<evidence type="ECO:0000313" key="2">
    <source>
        <dbReference type="EMBL" id="MCS0628214.1"/>
    </source>
</evidence>
<gene>
    <name evidence="2" type="ORF">NX786_02510</name>
</gene>
<dbReference type="Proteomes" id="UP001165263">
    <property type="component" value="Unassembled WGS sequence"/>
</dbReference>
<name>A0ABT2BSW8_9BURK</name>
<sequence>MKDYRTKIACVLLTGTGLMSSAAFATEGGGSSYPMGAENYLTGAMPPPGFYTLAFVNHYSANELKDGSGSTVPVDFSVRATAISPRFIWVTGNTLLGGQVAHAIIVPLVDLDVNVAGTHGSKRGLGDVAITALALGYHHSEKLHSVAALDIIAPTGSYDRNRLANPGRNYWAIEPVYTASYVNPQGLNWDVKFMYDFNRKNKNTDYRSGQEAHFDYDVGYALAPNWVVGVGGYVYRQTTDDQLHGNDVGNRGRAFAIGPSIKYDTGKGFFVTAKFQQESGVRNRAQGHAFWIKATVPL</sequence>
<evidence type="ECO:0000256" key="1">
    <source>
        <dbReference type="SAM" id="SignalP"/>
    </source>
</evidence>
<proteinExistence type="predicted"/>
<protein>
    <submittedName>
        <fullName evidence="2">Transporter</fullName>
    </submittedName>
</protein>
<dbReference type="RefSeq" id="WP_259447461.1">
    <property type="nucleotide sequence ID" value="NZ_CP119520.1"/>
</dbReference>
<dbReference type="InterPro" id="IPR025737">
    <property type="entry name" value="FApF"/>
</dbReference>
<evidence type="ECO:0000313" key="3">
    <source>
        <dbReference type="Proteomes" id="UP001165263"/>
    </source>
</evidence>
<dbReference type="EMBL" id="JANUHC010000001">
    <property type="protein sequence ID" value="MCS0628214.1"/>
    <property type="molecule type" value="Genomic_DNA"/>
</dbReference>
<dbReference type="Pfam" id="PF13557">
    <property type="entry name" value="Phenol_MetA_deg"/>
    <property type="match status" value="1"/>
</dbReference>
<accession>A0ABT2BSW8</accession>
<feature type="signal peptide" evidence="1">
    <location>
        <begin position="1"/>
        <end position="25"/>
    </location>
</feature>
<comment type="caution">
    <text evidence="2">The sequence shown here is derived from an EMBL/GenBank/DDBJ whole genome shotgun (WGS) entry which is preliminary data.</text>
</comment>
<keyword evidence="3" id="KW-1185">Reference proteome</keyword>
<reference evidence="2" key="1">
    <citation type="submission" date="2022-08" db="EMBL/GenBank/DDBJ databases">
        <title>Reclassification of Massilia species as members of the genera Telluria, Duganella, Pseudoduganella, Mokoshia gen. nov. and Zemynaea gen. nov. using orthogonal and non-orthogonal genome-based approaches.</title>
        <authorList>
            <person name="Bowman J.P."/>
        </authorList>
    </citation>
    <scope>NUCLEOTIDE SEQUENCE</scope>
    <source>
        <strain evidence="2">LMG 11547</strain>
    </source>
</reference>
<keyword evidence="1" id="KW-0732">Signal</keyword>
<feature type="chain" id="PRO_5046191840" evidence="1">
    <location>
        <begin position="26"/>
        <end position="298"/>
    </location>
</feature>
<organism evidence="2 3">
    <name type="scientific">Telluria mixta</name>
    <dbReference type="NCBI Taxonomy" id="34071"/>
    <lineage>
        <taxon>Bacteria</taxon>
        <taxon>Pseudomonadati</taxon>
        <taxon>Pseudomonadota</taxon>
        <taxon>Betaproteobacteria</taxon>
        <taxon>Burkholderiales</taxon>
        <taxon>Oxalobacteraceae</taxon>
        <taxon>Telluria group</taxon>
        <taxon>Telluria</taxon>
    </lineage>
</organism>